<evidence type="ECO:0000313" key="2">
    <source>
        <dbReference type="EMBL" id="KAF6012772.1"/>
    </source>
</evidence>
<gene>
    <name evidence="3" type="primary">PHO88</name>
    <name evidence="3" type="ORF">DEBR0S5_11496G</name>
    <name evidence="2" type="ORF">HII12_002294</name>
</gene>
<keyword evidence="1" id="KW-0812">Transmembrane</keyword>
<dbReference type="GO" id="GO:0005783">
    <property type="term" value="C:endoplasmic reticulum"/>
    <property type="evidence" value="ECO:0007669"/>
    <property type="project" value="InterPro"/>
</dbReference>
<protein>
    <submittedName>
        <fullName evidence="3">DEBR0S5_11496g1_1</fullName>
    </submittedName>
</protein>
<dbReference type="Proteomes" id="UP000478008">
    <property type="component" value="Unassembled WGS sequence"/>
</dbReference>
<evidence type="ECO:0000313" key="4">
    <source>
        <dbReference type="Proteomes" id="UP000478008"/>
    </source>
</evidence>
<feature type="transmembrane region" description="Helical" evidence="1">
    <location>
        <begin position="30"/>
        <end position="50"/>
    </location>
</feature>
<dbReference type="EMBL" id="CABFWN010000005">
    <property type="protein sequence ID" value="VUG19768.1"/>
    <property type="molecule type" value="Genomic_DNA"/>
</dbReference>
<dbReference type="Pfam" id="PF10032">
    <property type="entry name" value="Pho88"/>
    <property type="match status" value="1"/>
</dbReference>
<dbReference type="PIRSF" id="PIRSF008756">
    <property type="entry name" value="P_tr_PHO88"/>
    <property type="match status" value="1"/>
</dbReference>
<dbReference type="PANTHER" id="PTHR28112:SF1">
    <property type="entry name" value="SRP-INDEPENDENT TARGETING PROTEIN 3"/>
    <property type="match status" value="1"/>
</dbReference>
<proteinExistence type="predicted"/>
<evidence type="ECO:0000313" key="5">
    <source>
        <dbReference type="Proteomes" id="UP000568158"/>
    </source>
</evidence>
<evidence type="ECO:0000313" key="3">
    <source>
        <dbReference type="EMBL" id="VUG19768.1"/>
    </source>
</evidence>
<evidence type="ECO:0000256" key="1">
    <source>
        <dbReference type="SAM" id="Phobius"/>
    </source>
</evidence>
<dbReference type="InterPro" id="IPR012098">
    <property type="entry name" value="SND3_fun"/>
</dbReference>
<dbReference type="Proteomes" id="UP000568158">
    <property type="component" value="Unassembled WGS sequence"/>
</dbReference>
<reference evidence="3 4" key="1">
    <citation type="submission" date="2019-07" db="EMBL/GenBank/DDBJ databases">
        <authorList>
            <person name="Friedrich A."/>
            <person name="Schacherer J."/>
        </authorList>
    </citation>
    <scope>NUCLEOTIDE SEQUENCE [LARGE SCALE GENOMIC DNA]</scope>
</reference>
<dbReference type="GO" id="GO:0005739">
    <property type="term" value="C:mitochondrion"/>
    <property type="evidence" value="ECO:0007669"/>
    <property type="project" value="TreeGrafter"/>
</dbReference>
<sequence length="192" mass="21127">MNPAVSNIIVMLLTMQVSKRLNFEDPTTLLYVRIAYVASTLLTLGIYFYTQYLIKSKNDMTTLKYVEPPNTLAGETESKLVVTTVKDYDLQQLHAAIKGVYTSIAMTGFMHLYMKFANPLVMQSISPVKGAFENKEVQLYLFKKPASGDLKRPFKAPPGLFSALSGQSGAVKTDKASIKKAETAGVGGVKEE</sequence>
<dbReference type="OMA" id="NMDYDKG"/>
<organism evidence="3 4">
    <name type="scientific">Dekkera bruxellensis</name>
    <name type="common">Brettanomyces custersii</name>
    <dbReference type="NCBI Taxonomy" id="5007"/>
    <lineage>
        <taxon>Eukaryota</taxon>
        <taxon>Fungi</taxon>
        <taxon>Dikarya</taxon>
        <taxon>Ascomycota</taxon>
        <taxon>Saccharomycotina</taxon>
        <taxon>Pichiomycetes</taxon>
        <taxon>Pichiales</taxon>
        <taxon>Pichiaceae</taxon>
        <taxon>Brettanomyces</taxon>
    </lineage>
</organism>
<name>A0A7D9H3R6_DEKBR</name>
<accession>A0A7D9H3R6</accession>
<reference evidence="2 5" key="2">
    <citation type="journal article" date="2020" name="Appl. Microbiol. Biotechnol.">
        <title>Targeted gene deletion in Brettanomyces bruxellensis with an expression-free CRISPR-Cas9 system.</title>
        <authorList>
            <person name="Varela C."/>
            <person name="Bartel C."/>
            <person name="Onetto C."/>
            <person name="Borneman A."/>
        </authorList>
    </citation>
    <scope>NUCLEOTIDE SEQUENCE [LARGE SCALE GENOMIC DNA]</scope>
    <source>
        <strain evidence="2 5">AWRI1613</strain>
    </source>
</reference>
<keyword evidence="4" id="KW-1185">Reference proteome</keyword>
<keyword evidence="1" id="KW-1133">Transmembrane helix</keyword>
<dbReference type="AlphaFoldDB" id="A0A7D9H3R6"/>
<keyword evidence="1" id="KW-0472">Membrane</keyword>
<dbReference type="GO" id="GO:0045047">
    <property type="term" value="P:protein targeting to ER"/>
    <property type="evidence" value="ECO:0007669"/>
    <property type="project" value="InterPro"/>
</dbReference>
<dbReference type="PANTHER" id="PTHR28112">
    <property type="entry name" value="SRP-INDEPENDENT TARGETING PROTEIN 3"/>
    <property type="match status" value="1"/>
</dbReference>
<dbReference type="EMBL" id="JABCYN010000023">
    <property type="protein sequence ID" value="KAF6012772.1"/>
    <property type="molecule type" value="Genomic_DNA"/>
</dbReference>